<dbReference type="EMBL" id="JH719513">
    <property type="protein sequence ID" value="EJF55651.1"/>
    <property type="molecule type" value="Genomic_DNA"/>
</dbReference>
<dbReference type="HOGENOM" id="CLU_000288_57_18_1"/>
<accession>R7SHL4</accession>
<protein>
    <submittedName>
        <fullName evidence="4">WD40 repeat-like protein</fullName>
    </submittedName>
</protein>
<dbReference type="PRINTS" id="PR00320">
    <property type="entry name" value="GPROTEINBRPT"/>
</dbReference>
<evidence type="ECO:0000313" key="5">
    <source>
        <dbReference type="Proteomes" id="UP000053319"/>
    </source>
</evidence>
<gene>
    <name evidence="4" type="ORF">DICSQDRAFT_73256</name>
</gene>
<dbReference type="SUPFAM" id="SSF50998">
    <property type="entry name" value="Quinoprotein alcohol dehydrogenase-like"/>
    <property type="match status" value="1"/>
</dbReference>
<dbReference type="PANTHER" id="PTHR22847">
    <property type="entry name" value="WD40 REPEAT PROTEIN"/>
    <property type="match status" value="1"/>
</dbReference>
<evidence type="ECO:0000313" key="4">
    <source>
        <dbReference type="EMBL" id="EJF55651.1"/>
    </source>
</evidence>
<dbReference type="SMART" id="SM00320">
    <property type="entry name" value="WD40"/>
    <property type="match status" value="5"/>
</dbReference>
<dbReference type="PANTHER" id="PTHR22847:SF637">
    <property type="entry name" value="WD REPEAT DOMAIN 5B"/>
    <property type="match status" value="1"/>
</dbReference>
<dbReference type="InterPro" id="IPR011047">
    <property type="entry name" value="Quinoprotein_ADH-like_sf"/>
</dbReference>
<reference evidence="4 5" key="1">
    <citation type="journal article" date="2012" name="Science">
        <title>The Paleozoic origin of enzymatic lignin decomposition reconstructed from 31 fungal genomes.</title>
        <authorList>
            <person name="Floudas D."/>
            <person name="Binder M."/>
            <person name="Riley R."/>
            <person name="Barry K."/>
            <person name="Blanchette R.A."/>
            <person name="Henrissat B."/>
            <person name="Martinez A.T."/>
            <person name="Otillar R."/>
            <person name="Spatafora J.W."/>
            <person name="Yadav J.S."/>
            <person name="Aerts A."/>
            <person name="Benoit I."/>
            <person name="Boyd A."/>
            <person name="Carlson A."/>
            <person name="Copeland A."/>
            <person name="Coutinho P.M."/>
            <person name="de Vries R.P."/>
            <person name="Ferreira P."/>
            <person name="Findley K."/>
            <person name="Foster B."/>
            <person name="Gaskell J."/>
            <person name="Glotzer D."/>
            <person name="Gorecki P."/>
            <person name="Heitman J."/>
            <person name="Hesse C."/>
            <person name="Hori C."/>
            <person name="Igarashi K."/>
            <person name="Jurgens J.A."/>
            <person name="Kallen N."/>
            <person name="Kersten P."/>
            <person name="Kohler A."/>
            <person name="Kuees U."/>
            <person name="Kumar T.K.A."/>
            <person name="Kuo A."/>
            <person name="LaButti K."/>
            <person name="Larrondo L.F."/>
            <person name="Lindquist E."/>
            <person name="Ling A."/>
            <person name="Lombard V."/>
            <person name="Lucas S."/>
            <person name="Lundell T."/>
            <person name="Martin R."/>
            <person name="McLaughlin D.J."/>
            <person name="Morgenstern I."/>
            <person name="Morin E."/>
            <person name="Murat C."/>
            <person name="Nagy L.G."/>
            <person name="Nolan M."/>
            <person name="Ohm R.A."/>
            <person name="Patyshakuliyeva A."/>
            <person name="Rokas A."/>
            <person name="Ruiz-Duenas F.J."/>
            <person name="Sabat G."/>
            <person name="Salamov A."/>
            <person name="Samejima M."/>
            <person name="Schmutz J."/>
            <person name="Slot J.C."/>
            <person name="St John F."/>
            <person name="Stenlid J."/>
            <person name="Sun H."/>
            <person name="Sun S."/>
            <person name="Syed K."/>
            <person name="Tsang A."/>
            <person name="Wiebenga A."/>
            <person name="Young D."/>
            <person name="Pisabarro A."/>
            <person name="Eastwood D.C."/>
            <person name="Martin F."/>
            <person name="Cullen D."/>
            <person name="Grigoriev I.V."/>
            <person name="Hibbett D.S."/>
        </authorList>
    </citation>
    <scope>NUCLEOTIDE SEQUENCE [LARGE SCALE GENOMIC DNA]</scope>
    <source>
        <strain evidence="4 5">LYAD-421 SS1</strain>
    </source>
</reference>
<feature type="repeat" description="WD" evidence="3">
    <location>
        <begin position="180"/>
        <end position="221"/>
    </location>
</feature>
<name>R7SHL4_DICSQ</name>
<dbReference type="Gene3D" id="2.130.10.10">
    <property type="entry name" value="YVTN repeat-like/Quinoprotein amine dehydrogenase"/>
    <property type="match status" value="2"/>
</dbReference>
<dbReference type="AlphaFoldDB" id="R7SHL4"/>
<feature type="repeat" description="WD" evidence="3">
    <location>
        <begin position="10"/>
        <end position="42"/>
    </location>
</feature>
<organism evidence="4 5">
    <name type="scientific">Dichomitus squalens (strain LYAD-421)</name>
    <name type="common">Western red white-rot fungus</name>
    <dbReference type="NCBI Taxonomy" id="732165"/>
    <lineage>
        <taxon>Eukaryota</taxon>
        <taxon>Fungi</taxon>
        <taxon>Dikarya</taxon>
        <taxon>Basidiomycota</taxon>
        <taxon>Agaricomycotina</taxon>
        <taxon>Agaricomycetes</taxon>
        <taxon>Polyporales</taxon>
        <taxon>Polyporaceae</taxon>
        <taxon>Dichomitus</taxon>
    </lineage>
</organism>
<dbReference type="InterPro" id="IPR001680">
    <property type="entry name" value="WD40_rpt"/>
</dbReference>
<dbReference type="RefSeq" id="XP_007371603.1">
    <property type="nucleotide sequence ID" value="XM_007371541.1"/>
</dbReference>
<dbReference type="InterPro" id="IPR015943">
    <property type="entry name" value="WD40/YVTN_repeat-like_dom_sf"/>
</dbReference>
<dbReference type="GO" id="GO:1990234">
    <property type="term" value="C:transferase complex"/>
    <property type="evidence" value="ECO:0007669"/>
    <property type="project" value="UniProtKB-ARBA"/>
</dbReference>
<dbReference type="Proteomes" id="UP000053319">
    <property type="component" value="Unassembled WGS sequence"/>
</dbReference>
<dbReference type="PROSITE" id="PS50082">
    <property type="entry name" value="WD_REPEATS_2"/>
    <property type="match status" value="3"/>
</dbReference>
<sequence>SGSSRQVAALKGHRGSVTGCTWSSDGVHIAARDDNNALRVWDGRKPQPLLLDGTDFKTTNVKPLFSPDSRWLLAHTWRDCGVWDVGSGVYLPLQFQRNGDGDFVSAAAFSPESTHLAIGYVKGPIRIWYMATRCDPPLLLNAHRTNDVAFSPDGRLLLSASWDGTVKIWDAYTGAIVRSLEGHTSPVCTASFSPCGKYIASASSDETVRVWRASDGSCLATLSDHDQSVLHVAFTPDGTGLWSAAANGTVLGRRLQDVAADEFIF</sequence>
<dbReference type="Pfam" id="PF00400">
    <property type="entry name" value="WD40"/>
    <property type="match status" value="4"/>
</dbReference>
<dbReference type="CDD" id="cd00200">
    <property type="entry name" value="WD40"/>
    <property type="match status" value="1"/>
</dbReference>
<proteinExistence type="predicted"/>
<evidence type="ECO:0000256" key="3">
    <source>
        <dbReference type="PROSITE-ProRule" id="PRU00221"/>
    </source>
</evidence>
<feature type="non-terminal residue" evidence="4">
    <location>
        <position position="1"/>
    </location>
</feature>
<keyword evidence="1 3" id="KW-0853">WD repeat</keyword>
<evidence type="ECO:0000256" key="2">
    <source>
        <dbReference type="ARBA" id="ARBA00022737"/>
    </source>
</evidence>
<dbReference type="GeneID" id="18843936"/>
<dbReference type="InterPro" id="IPR020472">
    <property type="entry name" value="WD40_PAC1"/>
</dbReference>
<dbReference type="KEGG" id="dsq:DICSQDRAFT_73256"/>
<keyword evidence="2" id="KW-0677">Repeat</keyword>
<evidence type="ECO:0000256" key="1">
    <source>
        <dbReference type="ARBA" id="ARBA00022574"/>
    </source>
</evidence>
<dbReference type="PROSITE" id="PS50294">
    <property type="entry name" value="WD_REPEATS_REGION"/>
    <property type="match status" value="3"/>
</dbReference>
<feature type="repeat" description="WD" evidence="3">
    <location>
        <begin position="138"/>
        <end position="179"/>
    </location>
</feature>